<name>A0ABW2D6K9_9ACTN</name>
<dbReference type="RefSeq" id="WP_382350048.1">
    <property type="nucleotide sequence ID" value="NZ_JBHMBP010000002.1"/>
</dbReference>
<reference evidence="3" key="1">
    <citation type="journal article" date="2019" name="Int. J. Syst. Evol. Microbiol.">
        <title>The Global Catalogue of Microorganisms (GCM) 10K type strain sequencing project: providing services to taxonomists for standard genome sequencing and annotation.</title>
        <authorList>
            <consortium name="The Broad Institute Genomics Platform"/>
            <consortium name="The Broad Institute Genome Sequencing Center for Infectious Disease"/>
            <person name="Wu L."/>
            <person name="Ma J."/>
        </authorList>
    </citation>
    <scope>NUCLEOTIDE SEQUENCE [LARGE SCALE GENOMIC DNA]</scope>
    <source>
        <strain evidence="3">KACC 12634</strain>
    </source>
</reference>
<dbReference type="Proteomes" id="UP001596470">
    <property type="component" value="Unassembled WGS sequence"/>
</dbReference>
<evidence type="ECO:0000313" key="2">
    <source>
        <dbReference type="EMBL" id="MFC6957819.1"/>
    </source>
</evidence>
<evidence type="ECO:0000256" key="1">
    <source>
        <dbReference type="SAM" id="MobiDB-lite"/>
    </source>
</evidence>
<feature type="region of interest" description="Disordered" evidence="1">
    <location>
        <begin position="91"/>
        <end position="124"/>
    </location>
</feature>
<sequence length="254" mass="27736">MSLLSNLIAELSALVERSRESRANLKGAADQLGRVYEKTRATTVGSASEQVTEGLGQLHGGIGKIEEAQRLLSAGDGKWQSYLAVLTSASGGGTVPSPRARPPLSGSGNGVPIRKPTHDEIRPPLPRRHRLARIDRKSRIRPDNTVILPGVDVEGDLDAIRTGKASWNDKTGRYELNGRIWGVHGNGTVFPVSGTGFEQLTREQFKALTELISADRPVGVWPRSHLKNPHISKSDWDRAAEVYQYHPRHNRGAP</sequence>
<organism evidence="2 3">
    <name type="scientific">Glycomyces mayteni</name>
    <dbReference type="NCBI Taxonomy" id="543887"/>
    <lineage>
        <taxon>Bacteria</taxon>
        <taxon>Bacillati</taxon>
        <taxon>Actinomycetota</taxon>
        <taxon>Actinomycetes</taxon>
        <taxon>Glycomycetales</taxon>
        <taxon>Glycomycetaceae</taxon>
        <taxon>Glycomyces</taxon>
    </lineage>
</organism>
<keyword evidence="3" id="KW-1185">Reference proteome</keyword>
<accession>A0ABW2D6K9</accession>
<proteinExistence type="predicted"/>
<protein>
    <submittedName>
        <fullName evidence="2">Uncharacterized protein</fullName>
    </submittedName>
</protein>
<comment type="caution">
    <text evidence="2">The sequence shown here is derived from an EMBL/GenBank/DDBJ whole genome shotgun (WGS) entry which is preliminary data.</text>
</comment>
<gene>
    <name evidence="2" type="ORF">ACFQS3_11490</name>
</gene>
<dbReference type="EMBL" id="JBHSYS010000002">
    <property type="protein sequence ID" value="MFC6957819.1"/>
    <property type="molecule type" value="Genomic_DNA"/>
</dbReference>
<evidence type="ECO:0000313" key="3">
    <source>
        <dbReference type="Proteomes" id="UP001596470"/>
    </source>
</evidence>